<evidence type="ECO:0000313" key="13">
    <source>
        <dbReference type="EMBL" id="CBJ30002.1"/>
    </source>
</evidence>
<feature type="compositionally biased region" description="Basic residues" evidence="11">
    <location>
        <begin position="83"/>
        <end position="94"/>
    </location>
</feature>
<keyword evidence="6 10" id="KW-0863">Zinc-finger</keyword>
<dbReference type="AlphaFoldDB" id="D7FMT7"/>
<keyword evidence="5" id="KW-0479">Metal-binding</keyword>
<dbReference type="Proteomes" id="UP000002630">
    <property type="component" value="Linkage Group LG32"/>
</dbReference>
<evidence type="ECO:0000256" key="6">
    <source>
        <dbReference type="ARBA" id="ARBA00022771"/>
    </source>
</evidence>
<proteinExistence type="inferred from homology"/>
<evidence type="ECO:0000256" key="7">
    <source>
        <dbReference type="ARBA" id="ARBA00022833"/>
    </source>
</evidence>
<dbReference type="STRING" id="2880.D7FMT7"/>
<dbReference type="Gene3D" id="3.30.160.60">
    <property type="entry name" value="Classic Zinc Finger"/>
    <property type="match status" value="1"/>
</dbReference>
<sequence>MGLGQRKSKGGKGGHKTKNKEYKKGHATKNRRKDVDQIQDELMVEEEKGEEMVFEIDDDLPGQGQFYCTPCARHFTDLQTKSTHIRSKLHKRRMKDVAQEQYTQAEAERGAGMTKETYPPAHPVTSSPAAASTAPPPDSRAGGAEATGKAGAGVATTTGASGMDVTGGGEDEDDPDL</sequence>
<comment type="similarity">
    <text evidence="9">Belongs to the ZNF593/BUD20 C2H2-type zinc-finger protein family.</text>
</comment>
<dbReference type="SUPFAM" id="SSF57667">
    <property type="entry name" value="beta-beta-alpha zinc fingers"/>
    <property type="match status" value="1"/>
</dbReference>
<evidence type="ECO:0000256" key="4">
    <source>
        <dbReference type="ARBA" id="ARBA00022517"/>
    </source>
</evidence>
<dbReference type="InParanoid" id="D7FMT7"/>
<dbReference type="PANTHER" id="PTHR46095">
    <property type="entry name" value="ZINC FINGER PROTEIN 593"/>
    <property type="match status" value="1"/>
</dbReference>
<evidence type="ECO:0000256" key="5">
    <source>
        <dbReference type="ARBA" id="ARBA00022723"/>
    </source>
</evidence>
<keyword evidence="3" id="KW-0963">Cytoplasm</keyword>
<dbReference type="GO" id="GO:0005634">
    <property type="term" value="C:nucleus"/>
    <property type="evidence" value="ECO:0007669"/>
    <property type="project" value="UniProtKB-SubCell"/>
</dbReference>
<dbReference type="GO" id="GO:0042254">
    <property type="term" value="P:ribosome biogenesis"/>
    <property type="evidence" value="ECO:0007669"/>
    <property type="project" value="UniProtKB-KW"/>
</dbReference>
<keyword evidence="8" id="KW-0539">Nucleus</keyword>
<dbReference type="Pfam" id="PF12171">
    <property type="entry name" value="zf-C2H2_jaz"/>
    <property type="match status" value="1"/>
</dbReference>
<keyword evidence="4" id="KW-0690">Ribosome biogenesis</keyword>
<evidence type="ECO:0000259" key="12">
    <source>
        <dbReference type="PROSITE" id="PS50157"/>
    </source>
</evidence>
<feature type="domain" description="C2H2-type" evidence="12">
    <location>
        <begin position="66"/>
        <end position="95"/>
    </location>
</feature>
<organism evidence="13 14">
    <name type="scientific">Ectocarpus siliculosus</name>
    <name type="common">Brown alga</name>
    <name type="synonym">Conferva siliculosa</name>
    <dbReference type="NCBI Taxonomy" id="2880"/>
    <lineage>
        <taxon>Eukaryota</taxon>
        <taxon>Sar</taxon>
        <taxon>Stramenopiles</taxon>
        <taxon>Ochrophyta</taxon>
        <taxon>PX clade</taxon>
        <taxon>Phaeophyceae</taxon>
        <taxon>Ectocarpales</taxon>
        <taxon>Ectocarpaceae</taxon>
        <taxon>Ectocarpus</taxon>
    </lineage>
</organism>
<evidence type="ECO:0000256" key="8">
    <source>
        <dbReference type="ARBA" id="ARBA00023242"/>
    </source>
</evidence>
<accession>D7FMT7</accession>
<dbReference type="InterPro" id="IPR013087">
    <property type="entry name" value="Znf_C2H2_type"/>
</dbReference>
<protein>
    <submittedName>
        <fullName evidence="13">U1 zinc finger protein</fullName>
    </submittedName>
</protein>
<dbReference type="FunFam" id="3.30.160.60:FF:000299">
    <property type="entry name" value="Zinc finger protein 593"/>
    <property type="match status" value="1"/>
</dbReference>
<reference evidence="13 14" key="1">
    <citation type="journal article" date="2010" name="Nature">
        <title>The Ectocarpus genome and the independent evolution of multicellularity in brown algae.</title>
        <authorList>
            <person name="Cock J.M."/>
            <person name="Sterck L."/>
            <person name="Rouze P."/>
            <person name="Scornet D."/>
            <person name="Allen A.E."/>
            <person name="Amoutzias G."/>
            <person name="Anthouard V."/>
            <person name="Artiguenave F."/>
            <person name="Aury J.M."/>
            <person name="Badger J.H."/>
            <person name="Beszteri B."/>
            <person name="Billiau K."/>
            <person name="Bonnet E."/>
            <person name="Bothwell J.H."/>
            <person name="Bowler C."/>
            <person name="Boyen C."/>
            <person name="Brownlee C."/>
            <person name="Carrano C.J."/>
            <person name="Charrier B."/>
            <person name="Cho G.Y."/>
            <person name="Coelho S.M."/>
            <person name="Collen J."/>
            <person name="Corre E."/>
            <person name="Da Silva C."/>
            <person name="Delage L."/>
            <person name="Delaroque N."/>
            <person name="Dittami S.M."/>
            <person name="Doulbeau S."/>
            <person name="Elias M."/>
            <person name="Farnham G."/>
            <person name="Gachon C.M."/>
            <person name="Gschloessl B."/>
            <person name="Heesch S."/>
            <person name="Jabbari K."/>
            <person name="Jubin C."/>
            <person name="Kawai H."/>
            <person name="Kimura K."/>
            <person name="Kloareg B."/>
            <person name="Kupper F.C."/>
            <person name="Lang D."/>
            <person name="Le Bail A."/>
            <person name="Leblanc C."/>
            <person name="Lerouge P."/>
            <person name="Lohr M."/>
            <person name="Lopez P.J."/>
            <person name="Martens C."/>
            <person name="Maumus F."/>
            <person name="Michel G."/>
            <person name="Miranda-Saavedra D."/>
            <person name="Morales J."/>
            <person name="Moreau H."/>
            <person name="Motomura T."/>
            <person name="Nagasato C."/>
            <person name="Napoli C.A."/>
            <person name="Nelson D.R."/>
            <person name="Nyvall-Collen P."/>
            <person name="Peters A.F."/>
            <person name="Pommier C."/>
            <person name="Potin P."/>
            <person name="Poulain J."/>
            <person name="Quesneville H."/>
            <person name="Read B."/>
            <person name="Rensing S.A."/>
            <person name="Ritter A."/>
            <person name="Rousvoal S."/>
            <person name="Samanta M."/>
            <person name="Samson G."/>
            <person name="Schroeder D.C."/>
            <person name="Segurens B."/>
            <person name="Strittmatter M."/>
            <person name="Tonon T."/>
            <person name="Tregear J.W."/>
            <person name="Valentin K."/>
            <person name="von Dassow P."/>
            <person name="Yamagishi T."/>
            <person name="Van de Peer Y."/>
            <person name="Wincker P."/>
        </authorList>
    </citation>
    <scope>NUCLEOTIDE SEQUENCE [LARGE SCALE GENOMIC DNA]</scope>
    <source>
        <strain evidence="14">Ec32 / CCAP1310/4</strain>
    </source>
</reference>
<dbReference type="PROSITE" id="PS50157">
    <property type="entry name" value="ZINC_FINGER_C2H2_2"/>
    <property type="match status" value="1"/>
</dbReference>
<feature type="region of interest" description="Disordered" evidence="11">
    <location>
        <begin position="82"/>
        <end position="177"/>
    </location>
</feature>
<evidence type="ECO:0000313" key="14">
    <source>
        <dbReference type="Proteomes" id="UP000002630"/>
    </source>
</evidence>
<evidence type="ECO:0000256" key="9">
    <source>
        <dbReference type="ARBA" id="ARBA00038064"/>
    </source>
</evidence>
<evidence type="ECO:0000256" key="3">
    <source>
        <dbReference type="ARBA" id="ARBA00022490"/>
    </source>
</evidence>
<dbReference type="OrthoDB" id="24683at2759"/>
<evidence type="ECO:0000256" key="11">
    <source>
        <dbReference type="SAM" id="MobiDB-lite"/>
    </source>
</evidence>
<dbReference type="EMBL" id="FN649757">
    <property type="protein sequence ID" value="CBJ30002.1"/>
    <property type="molecule type" value="Genomic_DNA"/>
</dbReference>
<dbReference type="InterPro" id="IPR036236">
    <property type="entry name" value="Znf_C2H2_sf"/>
</dbReference>
<gene>
    <name evidence="13" type="ORF">Esi_0170_0056</name>
</gene>
<dbReference type="eggNOG" id="KOG3408">
    <property type="taxonomic scope" value="Eukaryota"/>
</dbReference>
<dbReference type="InterPro" id="IPR022755">
    <property type="entry name" value="Znf_C2H2_jaz"/>
</dbReference>
<dbReference type="PANTHER" id="PTHR46095:SF1">
    <property type="entry name" value="ZINC FINGER PROTEIN 593"/>
    <property type="match status" value="1"/>
</dbReference>
<keyword evidence="14" id="KW-1185">Reference proteome</keyword>
<evidence type="ECO:0000256" key="1">
    <source>
        <dbReference type="ARBA" id="ARBA00004123"/>
    </source>
</evidence>
<keyword evidence="7" id="KW-0862">Zinc</keyword>
<dbReference type="PROSITE" id="PS00028">
    <property type="entry name" value="ZINC_FINGER_C2H2_1"/>
    <property type="match status" value="1"/>
</dbReference>
<dbReference type="FunCoup" id="D7FMT7">
    <property type="interactions" value="123"/>
</dbReference>
<dbReference type="InterPro" id="IPR051879">
    <property type="entry name" value="C2H2-ZF_Maturation_Protein"/>
</dbReference>
<dbReference type="GO" id="GO:0008270">
    <property type="term" value="F:zinc ion binding"/>
    <property type="evidence" value="ECO:0007669"/>
    <property type="project" value="UniProtKB-KW"/>
</dbReference>
<dbReference type="GO" id="GO:0005737">
    <property type="term" value="C:cytoplasm"/>
    <property type="evidence" value="ECO:0007669"/>
    <property type="project" value="UniProtKB-SubCell"/>
</dbReference>
<dbReference type="GO" id="GO:0043021">
    <property type="term" value="F:ribonucleoprotein complex binding"/>
    <property type="evidence" value="ECO:0007669"/>
    <property type="project" value="UniProtKB-ARBA"/>
</dbReference>
<feature type="compositionally biased region" description="Basic residues" evidence="11">
    <location>
        <begin position="1"/>
        <end position="18"/>
    </location>
</feature>
<evidence type="ECO:0000256" key="10">
    <source>
        <dbReference type="PROSITE-ProRule" id="PRU00042"/>
    </source>
</evidence>
<feature type="compositionally biased region" description="Low complexity" evidence="11">
    <location>
        <begin position="123"/>
        <end position="162"/>
    </location>
</feature>
<name>D7FMT7_ECTSI</name>
<evidence type="ECO:0000256" key="2">
    <source>
        <dbReference type="ARBA" id="ARBA00004496"/>
    </source>
</evidence>
<comment type="subcellular location">
    <subcellularLocation>
        <location evidence="2">Cytoplasm</location>
    </subcellularLocation>
    <subcellularLocation>
        <location evidence="1">Nucleus</location>
    </subcellularLocation>
</comment>
<dbReference type="EMBL" id="FN648215">
    <property type="protein sequence ID" value="CBJ30002.1"/>
    <property type="molecule type" value="Genomic_DNA"/>
</dbReference>
<feature type="region of interest" description="Disordered" evidence="11">
    <location>
        <begin position="1"/>
        <end position="38"/>
    </location>
</feature>